<organism evidence="2 3">
    <name type="scientific">Fundulus heteroclitus</name>
    <name type="common">Killifish</name>
    <name type="synonym">Mummichog</name>
    <dbReference type="NCBI Taxonomy" id="8078"/>
    <lineage>
        <taxon>Eukaryota</taxon>
        <taxon>Metazoa</taxon>
        <taxon>Chordata</taxon>
        <taxon>Craniata</taxon>
        <taxon>Vertebrata</taxon>
        <taxon>Euteleostomi</taxon>
        <taxon>Actinopterygii</taxon>
        <taxon>Neopterygii</taxon>
        <taxon>Teleostei</taxon>
        <taxon>Neoteleostei</taxon>
        <taxon>Acanthomorphata</taxon>
        <taxon>Ovalentaria</taxon>
        <taxon>Atherinomorphae</taxon>
        <taxon>Cyprinodontiformes</taxon>
        <taxon>Fundulidae</taxon>
        <taxon>Fundulus</taxon>
    </lineage>
</organism>
<feature type="region of interest" description="Disordered" evidence="1">
    <location>
        <begin position="110"/>
        <end position="137"/>
    </location>
</feature>
<reference evidence="2" key="1">
    <citation type="submission" date="2025-08" db="UniProtKB">
        <authorList>
            <consortium name="Ensembl"/>
        </authorList>
    </citation>
    <scope>IDENTIFICATION</scope>
</reference>
<feature type="compositionally biased region" description="Basic and acidic residues" evidence="1">
    <location>
        <begin position="182"/>
        <end position="197"/>
    </location>
</feature>
<dbReference type="Ensembl" id="ENSFHET00000009236.1">
    <property type="protein sequence ID" value="ENSFHEP00000004211.1"/>
    <property type="gene ID" value="ENSFHEG00000005127.1"/>
</dbReference>
<dbReference type="Proteomes" id="UP000265000">
    <property type="component" value="Unplaced"/>
</dbReference>
<reference evidence="2" key="2">
    <citation type="submission" date="2025-09" db="UniProtKB">
        <authorList>
            <consortium name="Ensembl"/>
        </authorList>
    </citation>
    <scope>IDENTIFICATION</scope>
</reference>
<proteinExistence type="predicted"/>
<dbReference type="GeneTree" id="ENSGT00390000007971"/>
<dbReference type="GO" id="GO:0003677">
    <property type="term" value="F:DNA binding"/>
    <property type="evidence" value="ECO:0007669"/>
    <property type="project" value="InterPro"/>
</dbReference>
<dbReference type="STRING" id="8078.ENSFHEP00000004211"/>
<evidence type="ECO:0000313" key="3">
    <source>
        <dbReference type="Proteomes" id="UP000265000"/>
    </source>
</evidence>
<dbReference type="InterPro" id="IPR027816">
    <property type="entry name" value="MAJIN"/>
</dbReference>
<dbReference type="GO" id="GO:0007129">
    <property type="term" value="P:homologous chromosome pairing at meiosis"/>
    <property type="evidence" value="ECO:0007669"/>
    <property type="project" value="TreeGrafter"/>
</dbReference>
<feature type="region of interest" description="Disordered" evidence="1">
    <location>
        <begin position="160"/>
        <end position="197"/>
    </location>
</feature>
<dbReference type="PANTHER" id="PTHR35824">
    <property type="entry name" value="MEMBRANE-ANCHORED JUNCTION PROTEIN MAJIN"/>
    <property type="match status" value="1"/>
</dbReference>
<keyword evidence="3" id="KW-1185">Reference proteome</keyword>
<evidence type="ECO:0000256" key="1">
    <source>
        <dbReference type="SAM" id="MobiDB-lite"/>
    </source>
</evidence>
<name>A0A3Q2NXK4_FUNHE</name>
<dbReference type="Pfam" id="PF15077">
    <property type="entry name" value="MAJIN"/>
    <property type="match status" value="1"/>
</dbReference>
<dbReference type="PANTHER" id="PTHR35824:SF1">
    <property type="entry name" value="MEMBRANE-ANCHORED JUNCTION PROTEIN"/>
    <property type="match status" value="1"/>
</dbReference>
<accession>A0A3Q2NXK4</accession>
<protein>
    <submittedName>
        <fullName evidence="2">Membrane anchored junction protein</fullName>
    </submittedName>
</protein>
<dbReference type="AlphaFoldDB" id="A0A3Q2NXK4"/>
<sequence length="219" mass="25413">MALQPFSFPSPETRFFKAGSLIYKFKIKGGNSFSEDDVLEEDSVDQEMEEIVRAVLGDLDGLQPFTTPHYTVFPYKKSWRKVSKRNEKKLLFYPFVIILYLEKNMCKGKPTENSKEAQLIPDVSEEPRPKRRRSDSPLEEAIIKEMWTEMECERHISVPGVAESERQRTAQEAVDDSAPTDELQKTHFTPETERRPEKAGILRRLVRNIFPFIFGPPEN</sequence>
<dbReference type="GO" id="GO:0005637">
    <property type="term" value="C:nuclear inner membrane"/>
    <property type="evidence" value="ECO:0007669"/>
    <property type="project" value="TreeGrafter"/>
</dbReference>
<evidence type="ECO:0000313" key="2">
    <source>
        <dbReference type="Ensembl" id="ENSFHEP00000004211.1"/>
    </source>
</evidence>
<dbReference type="GO" id="GO:0070197">
    <property type="term" value="P:meiotic attachment of telomere to nuclear envelope"/>
    <property type="evidence" value="ECO:0007669"/>
    <property type="project" value="TreeGrafter"/>
</dbReference>